<accession>A0ABQ1CD14</accession>
<reference evidence="2 3" key="1">
    <citation type="journal article" date="2019" name="Emerg. Microbes Infect.">
        <title>Comprehensive subspecies identification of 175 nontuberculous mycobacteria species based on 7547 genomic profiles.</title>
        <authorList>
            <person name="Matsumoto Y."/>
            <person name="Kinjo T."/>
            <person name="Motooka D."/>
            <person name="Nabeya D."/>
            <person name="Jung N."/>
            <person name="Uechi K."/>
            <person name="Horii T."/>
            <person name="Iida T."/>
            <person name="Fujita J."/>
            <person name="Nakamura S."/>
        </authorList>
    </citation>
    <scope>NUCLEOTIDE SEQUENCE [LARGE SCALE GENOMIC DNA]</scope>
    <source>
        <strain evidence="2 3">JCM 18565</strain>
    </source>
</reference>
<evidence type="ECO:0000313" key="2">
    <source>
        <dbReference type="EMBL" id="GFG82309.1"/>
    </source>
</evidence>
<gene>
    <name evidence="2" type="ORF">MPRG_55850</name>
</gene>
<keyword evidence="3" id="KW-1185">Reference proteome</keyword>
<protein>
    <submittedName>
        <fullName evidence="2">Uncharacterized protein</fullName>
    </submittedName>
</protein>
<dbReference type="RefSeq" id="WP_120791149.1">
    <property type="nucleotide sequence ID" value="NZ_BLKX01000001.1"/>
</dbReference>
<dbReference type="EMBL" id="BLKX01000001">
    <property type="protein sequence ID" value="GFG82309.1"/>
    <property type="molecule type" value="Genomic_DNA"/>
</dbReference>
<evidence type="ECO:0000256" key="1">
    <source>
        <dbReference type="SAM" id="MobiDB-lite"/>
    </source>
</evidence>
<name>A0ABQ1CD14_9MYCO</name>
<dbReference type="Proteomes" id="UP000465240">
    <property type="component" value="Unassembled WGS sequence"/>
</dbReference>
<evidence type="ECO:0000313" key="3">
    <source>
        <dbReference type="Proteomes" id="UP000465240"/>
    </source>
</evidence>
<proteinExistence type="predicted"/>
<organism evidence="2 3">
    <name type="scientific">Mycobacterium paragordonae</name>
    <dbReference type="NCBI Taxonomy" id="1389713"/>
    <lineage>
        <taxon>Bacteria</taxon>
        <taxon>Bacillati</taxon>
        <taxon>Actinomycetota</taxon>
        <taxon>Actinomycetes</taxon>
        <taxon>Mycobacteriales</taxon>
        <taxon>Mycobacteriaceae</taxon>
        <taxon>Mycobacterium</taxon>
    </lineage>
</organism>
<sequence length="87" mass="9104">MSDLTETIIELLRAHASGDAATPDVGSSDTGVDEILDGADPFEAHAALARDLAPGYVPSEGRTVERPAPSPSTTFADFLRRGMGYAQ</sequence>
<feature type="region of interest" description="Disordered" evidence="1">
    <location>
        <begin position="58"/>
        <end position="87"/>
    </location>
</feature>
<comment type="caution">
    <text evidence="2">The sequence shown here is derived from an EMBL/GenBank/DDBJ whole genome shotgun (WGS) entry which is preliminary data.</text>
</comment>